<evidence type="ECO:0000256" key="5">
    <source>
        <dbReference type="ARBA" id="ARBA00023026"/>
    </source>
</evidence>
<name>A0A494XIG3_9BURK</name>
<comment type="subcellular location">
    <subcellularLocation>
        <location evidence="1">Secreted</location>
    </subcellularLocation>
</comment>
<comment type="caution">
    <text evidence="9">The sequence shown here is derived from an EMBL/GenBank/DDBJ whole genome shotgun (WGS) entry which is preliminary data.</text>
</comment>
<reference evidence="9 10" key="1">
    <citation type="submission" date="2018-10" db="EMBL/GenBank/DDBJ databases">
        <title>Robbsia sp. DHC34, isolated from soil.</title>
        <authorList>
            <person name="Gao Z.-H."/>
            <person name="Qiu L.-H."/>
        </authorList>
    </citation>
    <scope>NUCLEOTIDE SEQUENCE [LARGE SCALE GENOMIC DNA]</scope>
    <source>
        <strain evidence="9 10">DHC34</strain>
    </source>
</reference>
<organism evidence="9 10">
    <name type="scientific">Pararobbsia silviterrae</name>
    <dbReference type="NCBI Taxonomy" id="1792498"/>
    <lineage>
        <taxon>Bacteria</taxon>
        <taxon>Pseudomonadati</taxon>
        <taxon>Pseudomonadota</taxon>
        <taxon>Betaproteobacteria</taxon>
        <taxon>Burkholderiales</taxon>
        <taxon>Burkholderiaceae</taxon>
        <taxon>Pararobbsia</taxon>
    </lineage>
</organism>
<protein>
    <recommendedName>
        <fullName evidence="3">Translocator protein BipD</fullName>
    </recommendedName>
</protein>
<dbReference type="SUPFAM" id="SSF140693">
    <property type="entry name" value="IpaD-like"/>
    <property type="match status" value="1"/>
</dbReference>
<keyword evidence="5" id="KW-0843">Virulence</keyword>
<evidence type="ECO:0000256" key="4">
    <source>
        <dbReference type="ARBA" id="ARBA00022525"/>
    </source>
</evidence>
<dbReference type="EMBL" id="RBZU01000009">
    <property type="protein sequence ID" value="RKP50348.1"/>
    <property type="molecule type" value="Genomic_DNA"/>
</dbReference>
<evidence type="ECO:0000256" key="6">
    <source>
        <dbReference type="ARBA" id="ARBA00023054"/>
    </source>
</evidence>
<keyword evidence="4" id="KW-0964">Secreted</keyword>
<dbReference type="AlphaFoldDB" id="A0A494XIG3"/>
<keyword evidence="10" id="KW-1185">Reference proteome</keyword>
<evidence type="ECO:0000256" key="1">
    <source>
        <dbReference type="ARBA" id="ARBA00004613"/>
    </source>
</evidence>
<dbReference type="Pfam" id="PF06511">
    <property type="entry name" value="T3SS_TC"/>
    <property type="match status" value="1"/>
</dbReference>
<comment type="function">
    <text evidence="7">Required for invasion of epithelial cells, as well as for survival within host cells, escape from endocytic vesicles and subsequent actin-tail formation. Probably regulates the secretion of effectors BipB and BipC and their final integration into the target cell membrane.</text>
</comment>
<dbReference type="GO" id="GO:0005576">
    <property type="term" value="C:extracellular region"/>
    <property type="evidence" value="ECO:0007669"/>
    <property type="project" value="UniProtKB-SubCell"/>
</dbReference>
<evidence type="ECO:0000256" key="2">
    <source>
        <dbReference type="ARBA" id="ARBA00007741"/>
    </source>
</evidence>
<dbReference type="RefSeq" id="WP_121088566.1">
    <property type="nucleotide sequence ID" value="NZ_RBZU01000009.1"/>
</dbReference>
<dbReference type="Gene3D" id="1.20.1710.10">
    <property type="entry name" value="IpaD-like"/>
    <property type="match status" value="1"/>
</dbReference>
<keyword evidence="6" id="KW-0175">Coiled coil</keyword>
<dbReference type="InterPro" id="IPR009483">
    <property type="entry name" value="IpaD/BipD/SipD"/>
</dbReference>
<evidence type="ECO:0000256" key="8">
    <source>
        <dbReference type="SAM" id="MobiDB-lite"/>
    </source>
</evidence>
<evidence type="ECO:0000313" key="9">
    <source>
        <dbReference type="EMBL" id="RKP50348.1"/>
    </source>
</evidence>
<proteinExistence type="inferred from homology"/>
<comment type="similarity">
    <text evidence="2">Belongs to the invasin protein D family.</text>
</comment>
<evidence type="ECO:0000256" key="3">
    <source>
        <dbReference type="ARBA" id="ARBA00018825"/>
    </source>
</evidence>
<gene>
    <name evidence="9" type="ORF">D7S86_19800</name>
</gene>
<dbReference type="Proteomes" id="UP000270342">
    <property type="component" value="Unassembled WGS sequence"/>
</dbReference>
<feature type="region of interest" description="Disordered" evidence="8">
    <location>
        <begin position="18"/>
        <end position="41"/>
    </location>
</feature>
<evidence type="ECO:0000256" key="7">
    <source>
        <dbReference type="ARBA" id="ARBA00025541"/>
    </source>
</evidence>
<sequence>MLNVDGVSFSGYRSANALGRSAPTSAPISRDAAAPDRSLAESADEQMAKGIAALSDLSTWRFGRLDGLAMPRPPIEPGGEADVGRLRPDMKRGSVTHLATKPVSYFVPQLIDTIRDAMTASEAECVTPIKEALAKYVKYLSDVAEFTALIRSNISKGSDAQHITVAVGKLSAELQRLKAKWSQEIAFGPASYELVHRLSKQWRLPFSEMPDGTAIIRVHTAPLDAMIKATSDPNQDSNGRVDWLMGQHQAWSTSVSEQRQQVENECNLLSELARNGMALSNNLIKVLVSMIQTLYECNRQFAAGL</sequence>
<dbReference type="InterPro" id="IPR036708">
    <property type="entry name" value="BipD-like_sf"/>
</dbReference>
<evidence type="ECO:0000313" key="10">
    <source>
        <dbReference type="Proteomes" id="UP000270342"/>
    </source>
</evidence>
<accession>A0A494XIG3</accession>